<evidence type="ECO:0000313" key="1">
    <source>
        <dbReference type="EnsemblMetazoa" id="CLYHEMP018550.1"/>
    </source>
</evidence>
<keyword evidence="2" id="KW-1185">Reference proteome</keyword>
<dbReference type="EnsemblMetazoa" id="CLYHEMT018550.1">
    <property type="protein sequence ID" value="CLYHEMP018550.1"/>
    <property type="gene ID" value="CLYHEMG018550"/>
</dbReference>
<dbReference type="AlphaFoldDB" id="A0A7M5X740"/>
<reference evidence="1" key="1">
    <citation type="submission" date="2021-01" db="UniProtKB">
        <authorList>
            <consortium name="EnsemblMetazoa"/>
        </authorList>
    </citation>
    <scope>IDENTIFICATION</scope>
</reference>
<protein>
    <recommendedName>
        <fullName evidence="3">IQ domain-containing protein C</fullName>
    </recommendedName>
</protein>
<dbReference type="PANTHER" id="PTHR16049">
    <property type="entry name" value="IQ DOMAIN-CONTAINING PROTEIN C"/>
    <property type="match status" value="1"/>
</dbReference>
<evidence type="ECO:0000313" key="2">
    <source>
        <dbReference type="Proteomes" id="UP000594262"/>
    </source>
</evidence>
<dbReference type="Proteomes" id="UP000594262">
    <property type="component" value="Unplaced"/>
</dbReference>
<organism evidence="1 2">
    <name type="scientific">Clytia hemisphaerica</name>
    <dbReference type="NCBI Taxonomy" id="252671"/>
    <lineage>
        <taxon>Eukaryota</taxon>
        <taxon>Metazoa</taxon>
        <taxon>Cnidaria</taxon>
        <taxon>Hydrozoa</taxon>
        <taxon>Hydroidolina</taxon>
        <taxon>Leptothecata</taxon>
        <taxon>Obeliida</taxon>
        <taxon>Clytiidae</taxon>
        <taxon>Clytia</taxon>
    </lineage>
</organism>
<dbReference type="PROSITE" id="PS50096">
    <property type="entry name" value="IQ"/>
    <property type="match status" value="1"/>
</dbReference>
<sequence length="224" mass="25869">MEALSIKQNEAITQIQATWKGYRTRKFILQTRQEFEEILNEIETELGEKVEEKISWPKPCLCLPYFEKEDNAVENATSNEWSGTNNCDDEKLAPPMNVESASIGLVENLTKIVQTKNVQDGQVDTVLEVESSDKENSFDNQKESISIDIQPHCRQEQRLLTESWLTDKSFDLHSTYIEQNPEQPLDKESLKTQQIDLMLELIWIQQAIQSRKVYLRLKGKSSSS</sequence>
<evidence type="ECO:0008006" key="3">
    <source>
        <dbReference type="Google" id="ProtNLM"/>
    </source>
</evidence>
<dbReference type="CDD" id="cd23767">
    <property type="entry name" value="IQCD"/>
    <property type="match status" value="1"/>
</dbReference>
<proteinExistence type="predicted"/>
<dbReference type="OrthoDB" id="6161953at2759"/>
<dbReference type="PANTHER" id="PTHR16049:SF8">
    <property type="entry name" value="IQ DOMAIN-CONTAINING PROTEIN C"/>
    <property type="match status" value="1"/>
</dbReference>
<accession>A0A7M5X740</accession>
<dbReference type="InterPro" id="IPR042506">
    <property type="entry name" value="IQCC"/>
</dbReference>
<name>A0A7M5X740_9CNID</name>